<accession>A0A9P4U6A5</accession>
<evidence type="ECO:0000313" key="3">
    <source>
        <dbReference type="Proteomes" id="UP000799764"/>
    </source>
</evidence>
<organism evidence="2 3">
    <name type="scientific">Karstenula rhodostoma CBS 690.94</name>
    <dbReference type="NCBI Taxonomy" id="1392251"/>
    <lineage>
        <taxon>Eukaryota</taxon>
        <taxon>Fungi</taxon>
        <taxon>Dikarya</taxon>
        <taxon>Ascomycota</taxon>
        <taxon>Pezizomycotina</taxon>
        <taxon>Dothideomycetes</taxon>
        <taxon>Pleosporomycetidae</taxon>
        <taxon>Pleosporales</taxon>
        <taxon>Massarineae</taxon>
        <taxon>Didymosphaeriaceae</taxon>
        <taxon>Karstenula</taxon>
    </lineage>
</organism>
<protein>
    <recommendedName>
        <fullName evidence="1">DUF7730 domain-containing protein</fullName>
    </recommendedName>
</protein>
<dbReference type="AlphaFoldDB" id="A0A9P4U6A5"/>
<proteinExistence type="predicted"/>
<dbReference type="PANTHER" id="PTHR38790:SF4">
    <property type="entry name" value="2EXR DOMAIN-CONTAINING PROTEIN"/>
    <property type="match status" value="1"/>
</dbReference>
<keyword evidence="3" id="KW-1185">Reference proteome</keyword>
<sequence length="407" mass="46212">MPEKAMTTPQYIDGRRVGHIKEQRVHRPTQRTWKADAVHSQGQSHLAGRLPAEVRNLIYAYLWGDLSAILQEEENEEEKEVANQPVIETSRGILNDGSYEEDVDTGRSHPLSLLSTCRKIYLDATLFAFSHHTFKTSMYNVVPTYLALTQLTALLSELHVNAISRLAYDLPFLYPTATNHCATYVTNSLLIFPALTYFEIHTPEVSAARAGALHGRSPVTSPEGFVPLLLSDTLDNIINGHSYMWQKGEKWSVKWPQEDDPDCIHTASMHEFSSTGFVEEGNSKRRYPGIPRRLMSPCVCGCGAPCRNSAVLCHEGGRQPVTLQLKYHNKEDGSVKPQVERITGLPEGYDFQRTIVGGSRTMAFEWNAEGTDFWKRHRAKETWSATFARWWKKREPEQVWVSETEFE</sequence>
<reference evidence="2" key="1">
    <citation type="journal article" date="2020" name="Stud. Mycol.">
        <title>101 Dothideomycetes genomes: a test case for predicting lifestyles and emergence of pathogens.</title>
        <authorList>
            <person name="Haridas S."/>
            <person name="Albert R."/>
            <person name="Binder M."/>
            <person name="Bloem J."/>
            <person name="Labutti K."/>
            <person name="Salamov A."/>
            <person name="Andreopoulos B."/>
            <person name="Baker S."/>
            <person name="Barry K."/>
            <person name="Bills G."/>
            <person name="Bluhm B."/>
            <person name="Cannon C."/>
            <person name="Castanera R."/>
            <person name="Culley D."/>
            <person name="Daum C."/>
            <person name="Ezra D."/>
            <person name="Gonzalez J."/>
            <person name="Henrissat B."/>
            <person name="Kuo A."/>
            <person name="Liang C."/>
            <person name="Lipzen A."/>
            <person name="Lutzoni F."/>
            <person name="Magnuson J."/>
            <person name="Mondo S."/>
            <person name="Nolan M."/>
            <person name="Ohm R."/>
            <person name="Pangilinan J."/>
            <person name="Park H.-J."/>
            <person name="Ramirez L."/>
            <person name="Alfaro M."/>
            <person name="Sun H."/>
            <person name="Tritt A."/>
            <person name="Yoshinaga Y."/>
            <person name="Zwiers L.-H."/>
            <person name="Turgeon B."/>
            <person name="Goodwin S."/>
            <person name="Spatafora J."/>
            <person name="Crous P."/>
            <person name="Grigoriev I."/>
        </authorList>
    </citation>
    <scope>NUCLEOTIDE SEQUENCE</scope>
    <source>
        <strain evidence="2">CBS 690.94</strain>
    </source>
</reference>
<name>A0A9P4U6A5_9PLEO</name>
<dbReference type="Pfam" id="PF24864">
    <property type="entry name" value="DUF7730"/>
    <property type="match status" value="1"/>
</dbReference>
<dbReference type="PANTHER" id="PTHR38790">
    <property type="entry name" value="2EXR DOMAIN-CONTAINING PROTEIN-RELATED"/>
    <property type="match status" value="1"/>
</dbReference>
<dbReference type="EMBL" id="MU001512">
    <property type="protein sequence ID" value="KAF2438576.1"/>
    <property type="molecule type" value="Genomic_DNA"/>
</dbReference>
<evidence type="ECO:0000313" key="2">
    <source>
        <dbReference type="EMBL" id="KAF2438576.1"/>
    </source>
</evidence>
<dbReference type="OrthoDB" id="3798004at2759"/>
<comment type="caution">
    <text evidence="2">The sequence shown here is derived from an EMBL/GenBank/DDBJ whole genome shotgun (WGS) entry which is preliminary data.</text>
</comment>
<dbReference type="InterPro" id="IPR056632">
    <property type="entry name" value="DUF7730"/>
</dbReference>
<evidence type="ECO:0000259" key="1">
    <source>
        <dbReference type="Pfam" id="PF24864"/>
    </source>
</evidence>
<gene>
    <name evidence="2" type="ORF">P171DRAFT_491234</name>
</gene>
<feature type="domain" description="DUF7730" evidence="1">
    <location>
        <begin position="39"/>
        <end position="170"/>
    </location>
</feature>
<dbReference type="Proteomes" id="UP000799764">
    <property type="component" value="Unassembled WGS sequence"/>
</dbReference>